<dbReference type="Pfam" id="PF00001">
    <property type="entry name" value="7tm_1"/>
    <property type="match status" value="1"/>
</dbReference>
<dbReference type="OrthoDB" id="8817982at2759"/>
<feature type="transmembrane region" description="Helical" evidence="12">
    <location>
        <begin position="16"/>
        <end position="39"/>
    </location>
</feature>
<feature type="transmembrane region" description="Helical" evidence="12">
    <location>
        <begin position="260"/>
        <end position="285"/>
    </location>
</feature>
<accession>A0A8C5QXY5</accession>
<evidence type="ECO:0000256" key="9">
    <source>
        <dbReference type="ARBA" id="ARBA00023180"/>
    </source>
</evidence>
<dbReference type="Proteomes" id="UP000694569">
    <property type="component" value="Unplaced"/>
</dbReference>
<keyword evidence="10" id="KW-0807">Transducer</keyword>
<dbReference type="InterPro" id="IPR017452">
    <property type="entry name" value="GPCR_Rhodpsn_7TM"/>
</dbReference>
<feature type="domain" description="G-protein coupled receptors family 1 profile" evidence="13">
    <location>
        <begin position="31"/>
        <end position="283"/>
    </location>
</feature>
<feature type="transmembrane region" description="Helical" evidence="12">
    <location>
        <begin position="168"/>
        <end position="196"/>
    </location>
</feature>
<keyword evidence="6 12" id="KW-0472">Membrane</keyword>
<evidence type="ECO:0000256" key="12">
    <source>
        <dbReference type="SAM" id="Phobius"/>
    </source>
</evidence>
<dbReference type="PRINTS" id="PR00237">
    <property type="entry name" value="GPCRRHODOPSN"/>
</dbReference>
<evidence type="ECO:0000256" key="3">
    <source>
        <dbReference type="ARBA" id="ARBA00022692"/>
    </source>
</evidence>
<evidence type="ECO:0000313" key="14">
    <source>
        <dbReference type="Ensembl" id="ENSLLEP00000043306.1"/>
    </source>
</evidence>
<reference evidence="14" key="1">
    <citation type="submission" date="2025-08" db="UniProtKB">
        <authorList>
            <consortium name="Ensembl"/>
        </authorList>
    </citation>
    <scope>IDENTIFICATION</scope>
</reference>
<organism evidence="14 15">
    <name type="scientific">Leptobrachium leishanense</name>
    <name type="common">Leishan spiny toad</name>
    <dbReference type="NCBI Taxonomy" id="445787"/>
    <lineage>
        <taxon>Eukaryota</taxon>
        <taxon>Metazoa</taxon>
        <taxon>Chordata</taxon>
        <taxon>Craniata</taxon>
        <taxon>Vertebrata</taxon>
        <taxon>Euteleostomi</taxon>
        <taxon>Amphibia</taxon>
        <taxon>Batrachia</taxon>
        <taxon>Anura</taxon>
        <taxon>Pelobatoidea</taxon>
        <taxon>Megophryidae</taxon>
        <taxon>Leptobrachium</taxon>
    </lineage>
</organism>
<feature type="transmembrane region" description="Helical" evidence="12">
    <location>
        <begin position="127"/>
        <end position="148"/>
    </location>
</feature>
<evidence type="ECO:0000313" key="15">
    <source>
        <dbReference type="Proteomes" id="UP000694569"/>
    </source>
</evidence>
<dbReference type="AlphaFoldDB" id="A0A8C5QXY5"/>
<keyword evidence="2" id="KW-1003">Cell membrane</keyword>
<feature type="transmembrane region" description="Helical" evidence="12">
    <location>
        <begin position="79"/>
        <end position="106"/>
    </location>
</feature>
<dbReference type="GO" id="GO:0038182">
    <property type="term" value="F:G protein-coupled bile acid receptor activity"/>
    <property type="evidence" value="ECO:0007669"/>
    <property type="project" value="TreeGrafter"/>
</dbReference>
<dbReference type="Gene3D" id="1.20.1070.10">
    <property type="entry name" value="Rhodopsin 7-helix transmembrane proteins"/>
    <property type="match status" value="1"/>
</dbReference>
<sequence length="333" mass="38297">MALNNSLNDHEAERNLIILLSSPLSAFIIISNLFIIIGIVFNRKLHNTTNYFFLSLLFADFLTGVALPCIPHMRFNKELPYFSCMAVFVSPNFFFLSFLANLLMVHYEKYLCIIHPLHYRSNWVHRCVPFSMFLVWTLPLAFSCLPMMGWNNWEATSNCSYKSIFPNAYIYLETYGVVIPSIIAMSFITIKVLSVARKQLKDIKKLHRSVQREAATDLEHQMDMKYAKCIAIVSLTFLVCWVPYIAFLQVSVLAIEKYEFSWWIILMLTCVGSGSAAIIPIILGLSHQQYTELWRELCKKCCHSCCPCHKTPSNLHDVSTKEETLEDGLTAMK</sequence>
<keyword evidence="4 12" id="KW-1133">Transmembrane helix</keyword>
<keyword evidence="15" id="KW-1185">Reference proteome</keyword>
<dbReference type="GeneTree" id="ENSGT01030000234555"/>
<evidence type="ECO:0000256" key="5">
    <source>
        <dbReference type="ARBA" id="ARBA00023040"/>
    </source>
</evidence>
<dbReference type="PANTHER" id="PTHR24246">
    <property type="entry name" value="OLFACTORY RECEPTOR AND ADENOSINE RECEPTOR"/>
    <property type="match status" value="1"/>
</dbReference>
<feature type="transmembrane region" description="Helical" evidence="12">
    <location>
        <begin position="229"/>
        <end position="254"/>
    </location>
</feature>
<reference evidence="14" key="2">
    <citation type="submission" date="2025-09" db="UniProtKB">
        <authorList>
            <consortium name="Ensembl"/>
        </authorList>
    </citation>
    <scope>IDENTIFICATION</scope>
</reference>
<dbReference type="SUPFAM" id="SSF81321">
    <property type="entry name" value="Family A G protein-coupled receptor-like"/>
    <property type="match status" value="1"/>
</dbReference>
<proteinExistence type="predicted"/>
<keyword evidence="3 12" id="KW-0812">Transmembrane</keyword>
<dbReference type="GO" id="GO:0005886">
    <property type="term" value="C:plasma membrane"/>
    <property type="evidence" value="ECO:0007669"/>
    <property type="project" value="UniProtKB-SubCell"/>
</dbReference>
<evidence type="ECO:0000256" key="8">
    <source>
        <dbReference type="ARBA" id="ARBA00023170"/>
    </source>
</evidence>
<keyword evidence="7" id="KW-1015">Disulfide bond</keyword>
<dbReference type="PROSITE" id="PS50262">
    <property type="entry name" value="G_PROTEIN_RECEP_F1_2"/>
    <property type="match status" value="1"/>
</dbReference>
<evidence type="ECO:0000256" key="6">
    <source>
        <dbReference type="ARBA" id="ARBA00023136"/>
    </source>
</evidence>
<evidence type="ECO:0000256" key="1">
    <source>
        <dbReference type="ARBA" id="ARBA00004651"/>
    </source>
</evidence>
<evidence type="ECO:0000256" key="11">
    <source>
        <dbReference type="ARBA" id="ARBA00040522"/>
    </source>
</evidence>
<evidence type="ECO:0000259" key="13">
    <source>
        <dbReference type="PROSITE" id="PS50262"/>
    </source>
</evidence>
<keyword evidence="9" id="KW-0325">Glycoprotein</keyword>
<protein>
    <recommendedName>
        <fullName evidence="11">G-protein coupled bile acid receptor 1</fullName>
    </recommendedName>
</protein>
<evidence type="ECO:0000256" key="2">
    <source>
        <dbReference type="ARBA" id="ARBA00022475"/>
    </source>
</evidence>
<comment type="subcellular location">
    <subcellularLocation>
        <location evidence="1">Cell membrane</location>
        <topology evidence="1">Multi-pass membrane protein</topology>
    </subcellularLocation>
</comment>
<evidence type="ECO:0000256" key="4">
    <source>
        <dbReference type="ARBA" id="ARBA00022989"/>
    </source>
</evidence>
<dbReference type="Ensembl" id="ENSLLET00000045034.1">
    <property type="protein sequence ID" value="ENSLLEP00000043306.1"/>
    <property type="gene ID" value="ENSLLEG00000027550.1"/>
</dbReference>
<dbReference type="InterPro" id="IPR000276">
    <property type="entry name" value="GPCR_Rhodpsn"/>
</dbReference>
<name>A0A8C5QXY5_9ANUR</name>
<dbReference type="CDD" id="cd15905">
    <property type="entry name" value="7tmA_GPBAR1"/>
    <property type="match status" value="1"/>
</dbReference>
<evidence type="ECO:0000256" key="10">
    <source>
        <dbReference type="ARBA" id="ARBA00023224"/>
    </source>
</evidence>
<keyword evidence="8" id="KW-0675">Receptor</keyword>
<dbReference type="PANTHER" id="PTHR24246:SF31">
    <property type="entry name" value="G-PROTEIN COUPLED BILE ACID RECEPTOR 1"/>
    <property type="match status" value="1"/>
</dbReference>
<evidence type="ECO:0000256" key="7">
    <source>
        <dbReference type="ARBA" id="ARBA00023157"/>
    </source>
</evidence>
<feature type="transmembrane region" description="Helical" evidence="12">
    <location>
        <begin position="51"/>
        <end position="73"/>
    </location>
</feature>
<keyword evidence="5" id="KW-0297">G-protein coupled receptor</keyword>